<feature type="chain" id="PRO_5036456475" description="Secreted protein" evidence="1">
    <location>
        <begin position="31"/>
        <end position="109"/>
    </location>
</feature>
<evidence type="ECO:0000256" key="1">
    <source>
        <dbReference type="SAM" id="SignalP"/>
    </source>
</evidence>
<feature type="signal peptide" evidence="1">
    <location>
        <begin position="1"/>
        <end position="30"/>
    </location>
</feature>
<keyword evidence="1" id="KW-0732">Signal</keyword>
<accession>A0A8X6QI23</accession>
<organism evidence="2 3">
    <name type="scientific">Nephila pilipes</name>
    <name type="common">Giant wood spider</name>
    <name type="synonym">Nephila maculata</name>
    <dbReference type="NCBI Taxonomy" id="299642"/>
    <lineage>
        <taxon>Eukaryota</taxon>
        <taxon>Metazoa</taxon>
        <taxon>Ecdysozoa</taxon>
        <taxon>Arthropoda</taxon>
        <taxon>Chelicerata</taxon>
        <taxon>Arachnida</taxon>
        <taxon>Araneae</taxon>
        <taxon>Araneomorphae</taxon>
        <taxon>Entelegynae</taxon>
        <taxon>Araneoidea</taxon>
        <taxon>Nephilidae</taxon>
        <taxon>Nephila</taxon>
    </lineage>
</organism>
<comment type="caution">
    <text evidence="2">The sequence shown here is derived from an EMBL/GenBank/DDBJ whole genome shotgun (WGS) entry which is preliminary data.</text>
</comment>
<protein>
    <recommendedName>
        <fullName evidence="4">Secreted protein</fullName>
    </recommendedName>
</protein>
<evidence type="ECO:0000313" key="2">
    <source>
        <dbReference type="EMBL" id="GFU15554.1"/>
    </source>
</evidence>
<evidence type="ECO:0000313" key="3">
    <source>
        <dbReference type="Proteomes" id="UP000887013"/>
    </source>
</evidence>
<sequence length="109" mass="13244">MRNSNVCHASSVWDLLTVFPLCFLLGVRVAEKECRDSKFERNRIGRDCSLLDRSWYSLSFRFSTYDRSFICHFLFFHTWTAVWRNQWSQPKHNHYYGWWLKNTNIAKRG</sequence>
<dbReference type="EMBL" id="BMAW01126177">
    <property type="protein sequence ID" value="GFU15554.1"/>
    <property type="molecule type" value="Genomic_DNA"/>
</dbReference>
<reference evidence="2" key="1">
    <citation type="submission" date="2020-08" db="EMBL/GenBank/DDBJ databases">
        <title>Multicomponent nature underlies the extraordinary mechanical properties of spider dragline silk.</title>
        <authorList>
            <person name="Kono N."/>
            <person name="Nakamura H."/>
            <person name="Mori M."/>
            <person name="Yoshida Y."/>
            <person name="Ohtoshi R."/>
            <person name="Malay A.D."/>
            <person name="Moran D.A.P."/>
            <person name="Tomita M."/>
            <person name="Numata K."/>
            <person name="Arakawa K."/>
        </authorList>
    </citation>
    <scope>NUCLEOTIDE SEQUENCE</scope>
</reference>
<gene>
    <name evidence="2" type="ORF">NPIL_84331</name>
</gene>
<keyword evidence="3" id="KW-1185">Reference proteome</keyword>
<proteinExistence type="predicted"/>
<dbReference type="AlphaFoldDB" id="A0A8X6QI23"/>
<name>A0A8X6QI23_NEPPI</name>
<dbReference type="Proteomes" id="UP000887013">
    <property type="component" value="Unassembled WGS sequence"/>
</dbReference>
<evidence type="ECO:0008006" key="4">
    <source>
        <dbReference type="Google" id="ProtNLM"/>
    </source>
</evidence>